<dbReference type="EMBL" id="NRHC01000069">
    <property type="protein sequence ID" value="RIY32090.1"/>
    <property type="molecule type" value="Genomic_DNA"/>
</dbReference>
<organism evidence="5 6">
    <name type="scientific">Psittacicella hinzii</name>
    <dbReference type="NCBI Taxonomy" id="2028575"/>
    <lineage>
        <taxon>Bacteria</taxon>
        <taxon>Pseudomonadati</taxon>
        <taxon>Pseudomonadota</taxon>
        <taxon>Gammaproteobacteria</taxon>
        <taxon>Pasteurellales</taxon>
        <taxon>Psittacicellaceae</taxon>
        <taxon>Psittacicella</taxon>
    </lineage>
</organism>
<keyword evidence="2" id="KW-0680">Restriction system</keyword>
<dbReference type="Gene3D" id="3.90.220.20">
    <property type="entry name" value="DNA methylase specificity domains"/>
    <property type="match status" value="2"/>
</dbReference>
<feature type="domain" description="Type I restriction modification DNA specificity" evidence="4">
    <location>
        <begin position="231"/>
        <end position="386"/>
    </location>
</feature>
<accession>A0A3A1Y3U9</accession>
<feature type="domain" description="Type I restriction modification DNA specificity" evidence="4">
    <location>
        <begin position="35"/>
        <end position="189"/>
    </location>
</feature>
<evidence type="ECO:0000259" key="4">
    <source>
        <dbReference type="Pfam" id="PF01420"/>
    </source>
</evidence>
<name>A0A3A1Y3U9_9GAMM</name>
<evidence type="ECO:0000256" key="3">
    <source>
        <dbReference type="ARBA" id="ARBA00023125"/>
    </source>
</evidence>
<dbReference type="InterPro" id="IPR044946">
    <property type="entry name" value="Restrct_endonuc_typeI_TRD_sf"/>
</dbReference>
<dbReference type="Pfam" id="PF01420">
    <property type="entry name" value="Methylase_S"/>
    <property type="match status" value="2"/>
</dbReference>
<dbReference type="AlphaFoldDB" id="A0A3A1Y3U9"/>
<dbReference type="PANTHER" id="PTHR30408">
    <property type="entry name" value="TYPE-1 RESTRICTION ENZYME ECOKI SPECIFICITY PROTEIN"/>
    <property type="match status" value="1"/>
</dbReference>
<dbReference type="Gene3D" id="1.10.287.1120">
    <property type="entry name" value="Bipartite methylase S protein"/>
    <property type="match status" value="1"/>
</dbReference>
<dbReference type="PANTHER" id="PTHR30408:SF12">
    <property type="entry name" value="TYPE I RESTRICTION ENZYME MJAVIII SPECIFICITY SUBUNIT"/>
    <property type="match status" value="1"/>
</dbReference>
<proteinExistence type="inferred from homology"/>
<dbReference type="GO" id="GO:0009307">
    <property type="term" value="P:DNA restriction-modification system"/>
    <property type="evidence" value="ECO:0007669"/>
    <property type="project" value="UniProtKB-KW"/>
</dbReference>
<evidence type="ECO:0000256" key="1">
    <source>
        <dbReference type="ARBA" id="ARBA00010923"/>
    </source>
</evidence>
<protein>
    <recommendedName>
        <fullName evidence="4">Type I restriction modification DNA specificity domain-containing protein</fullName>
    </recommendedName>
</protein>
<dbReference type="InterPro" id="IPR052021">
    <property type="entry name" value="Type-I_RS_S_subunit"/>
</dbReference>
<dbReference type="Proteomes" id="UP000265691">
    <property type="component" value="Unassembled WGS sequence"/>
</dbReference>
<evidence type="ECO:0000256" key="2">
    <source>
        <dbReference type="ARBA" id="ARBA00022747"/>
    </source>
</evidence>
<evidence type="ECO:0000313" key="5">
    <source>
        <dbReference type="EMBL" id="RIY32090.1"/>
    </source>
</evidence>
<comment type="similarity">
    <text evidence="1">Belongs to the type-I restriction system S methylase family.</text>
</comment>
<dbReference type="RefSeq" id="WP_119525347.1">
    <property type="nucleotide sequence ID" value="NZ_NRHC01000069.1"/>
</dbReference>
<dbReference type="InterPro" id="IPR000055">
    <property type="entry name" value="Restrct_endonuc_typeI_TRD"/>
</dbReference>
<dbReference type="GO" id="GO:0003677">
    <property type="term" value="F:DNA binding"/>
    <property type="evidence" value="ECO:0007669"/>
    <property type="project" value="UniProtKB-KW"/>
</dbReference>
<keyword evidence="3" id="KW-0238">DNA-binding</keyword>
<dbReference type="OrthoDB" id="9798929at2"/>
<dbReference type="CDD" id="cd17262">
    <property type="entry name" value="RMtype1_S_Aco12261I-TRD2-CR2"/>
    <property type="match status" value="1"/>
</dbReference>
<comment type="caution">
    <text evidence="5">The sequence shown here is derived from an EMBL/GenBank/DDBJ whole genome shotgun (WGS) entry which is preliminary data.</text>
</comment>
<reference evidence="5 6" key="1">
    <citation type="submission" date="2017-08" db="EMBL/GenBank/DDBJ databases">
        <title>Reclassification of Bisgaard taxon 37 and 44.</title>
        <authorList>
            <person name="Christensen H."/>
        </authorList>
    </citation>
    <scope>NUCLEOTIDE SEQUENCE [LARGE SCALE GENOMIC DNA]</scope>
    <source>
        <strain evidence="5 6">B96_3</strain>
    </source>
</reference>
<gene>
    <name evidence="5" type="ORF">CKF54_05415</name>
</gene>
<dbReference type="SUPFAM" id="SSF116734">
    <property type="entry name" value="DNA methylase specificity domain"/>
    <property type="match status" value="2"/>
</dbReference>
<sequence length="402" mass="46440">MTLPDYTGLTLKEKEELRQRTELRPPLRFSEFTIPWRTARVEDVFDKVTAGKHILVAQTKSKPDSEYCYPTYSSQTKNYGIVGYHNQYLFEKAVVWTNTGYAGVTKFIPGKFFAMSTCGVLLSDKGYCNNCMAEAIGKTTNLYVTVGVQPKLMAHRMAKVMFSFPEELEEQLKISKLFAELDKLIYHSKEAKKNLYHIRKKLIAQMYTLQDGIPLLGFPEFYQGENKESQRWQMKLVKDIVTFYNTKRVPIKAAYRVAGPTPYYGATGIIDYVEGYTHDGENILLAEDGASDMTDYPVNLTQGKIWVNNHAHVLRAKEGEIENMFLATHFRAFYYEPICVGTTRQKLNKGTLEKMEITFPSYEEQLKLGKFFRDFQALLDAYDRRIELLELQKKALLQQMFC</sequence>
<keyword evidence="6" id="KW-1185">Reference proteome</keyword>
<evidence type="ECO:0000313" key="6">
    <source>
        <dbReference type="Proteomes" id="UP000265691"/>
    </source>
</evidence>